<comment type="catalytic activity">
    <reaction evidence="1 9">
        <text>ATP-dependent breakage, passage and rejoining of double-stranded DNA.</text>
        <dbReference type="EC" id="5.6.2.2"/>
    </reaction>
</comment>
<dbReference type="AlphaFoldDB" id="A0AAW1WPE5"/>
<dbReference type="PANTHER" id="PTHR10169">
    <property type="entry name" value="DNA TOPOISOMERASE/GYRASE"/>
    <property type="match status" value="1"/>
</dbReference>
<dbReference type="GO" id="GO:0005634">
    <property type="term" value="C:nucleus"/>
    <property type="evidence" value="ECO:0007669"/>
    <property type="project" value="TreeGrafter"/>
</dbReference>
<dbReference type="PROSITE" id="PS52040">
    <property type="entry name" value="TOPO_IIA"/>
    <property type="match status" value="1"/>
</dbReference>
<comment type="cofactor">
    <cofactor evidence="2">
        <name>Mg(2+)</name>
        <dbReference type="ChEBI" id="CHEBI:18420"/>
    </cofactor>
</comment>
<dbReference type="GO" id="GO:0005524">
    <property type="term" value="F:ATP binding"/>
    <property type="evidence" value="ECO:0007669"/>
    <property type="project" value="UniProtKB-KW"/>
</dbReference>
<dbReference type="InterPro" id="IPR002205">
    <property type="entry name" value="Topo_IIA_dom_A"/>
</dbReference>
<gene>
    <name evidence="12" type="ORF">M0R45_023203</name>
</gene>
<dbReference type="EC" id="5.6.2.2" evidence="3"/>
<evidence type="ECO:0000256" key="5">
    <source>
        <dbReference type="ARBA" id="ARBA00022840"/>
    </source>
</evidence>
<keyword evidence="10" id="KW-0732">Signal</keyword>
<dbReference type="InterPro" id="IPR001154">
    <property type="entry name" value="TopoII_euk"/>
</dbReference>
<evidence type="ECO:0000313" key="13">
    <source>
        <dbReference type="Proteomes" id="UP001457282"/>
    </source>
</evidence>
<dbReference type="Proteomes" id="UP001457282">
    <property type="component" value="Unassembled WGS sequence"/>
</dbReference>
<dbReference type="GO" id="GO:0000712">
    <property type="term" value="P:resolution of meiotic recombination intermediates"/>
    <property type="evidence" value="ECO:0007669"/>
    <property type="project" value="TreeGrafter"/>
</dbReference>
<evidence type="ECO:0000313" key="12">
    <source>
        <dbReference type="EMBL" id="KAK9925945.1"/>
    </source>
</evidence>
<keyword evidence="6 9" id="KW-0799">Topoisomerase</keyword>
<feature type="signal peptide" evidence="10">
    <location>
        <begin position="1"/>
        <end position="22"/>
    </location>
</feature>
<dbReference type="InterPro" id="IPR050634">
    <property type="entry name" value="DNA_Topoisomerase_II"/>
</dbReference>
<evidence type="ECO:0000256" key="9">
    <source>
        <dbReference type="PROSITE-ProRule" id="PRU01384"/>
    </source>
</evidence>
<feature type="active site" description="O-(5'-phospho-DNA)-tyrosine intermediate" evidence="9">
    <location>
        <position position="150"/>
    </location>
</feature>
<dbReference type="GO" id="GO:0003677">
    <property type="term" value="F:DNA binding"/>
    <property type="evidence" value="ECO:0007669"/>
    <property type="project" value="UniProtKB-UniRule"/>
</dbReference>
<feature type="chain" id="PRO_5043688198" description="DNA topoisomerase (ATP-hydrolyzing)" evidence="10">
    <location>
        <begin position="23"/>
        <end position="216"/>
    </location>
</feature>
<dbReference type="EMBL" id="JBEDUW010000005">
    <property type="protein sequence ID" value="KAK9925945.1"/>
    <property type="molecule type" value="Genomic_DNA"/>
</dbReference>
<proteinExistence type="predicted"/>
<dbReference type="PROSITE" id="PS51257">
    <property type="entry name" value="PROKAR_LIPOPROTEIN"/>
    <property type="match status" value="1"/>
</dbReference>
<evidence type="ECO:0000256" key="2">
    <source>
        <dbReference type="ARBA" id="ARBA00001946"/>
    </source>
</evidence>
<dbReference type="InterPro" id="IPR013758">
    <property type="entry name" value="Topo_IIA_A/C_ab"/>
</dbReference>
<dbReference type="GO" id="GO:0003918">
    <property type="term" value="F:DNA topoisomerase type II (double strand cut, ATP-hydrolyzing) activity"/>
    <property type="evidence" value="ECO:0007669"/>
    <property type="project" value="UniProtKB-EC"/>
</dbReference>
<evidence type="ECO:0000256" key="1">
    <source>
        <dbReference type="ARBA" id="ARBA00000185"/>
    </source>
</evidence>
<keyword evidence="8 9" id="KW-0413">Isomerase</keyword>
<keyword evidence="4" id="KW-0547">Nucleotide-binding</keyword>
<dbReference type="GO" id="GO:0006265">
    <property type="term" value="P:DNA topological change"/>
    <property type="evidence" value="ECO:0007669"/>
    <property type="project" value="UniProtKB-UniRule"/>
</dbReference>
<dbReference type="Gene3D" id="3.90.199.10">
    <property type="entry name" value="Topoisomerase II, domain 5"/>
    <property type="match status" value="1"/>
</dbReference>
<organism evidence="12 13">
    <name type="scientific">Rubus argutus</name>
    <name type="common">Southern blackberry</name>
    <dbReference type="NCBI Taxonomy" id="59490"/>
    <lineage>
        <taxon>Eukaryota</taxon>
        <taxon>Viridiplantae</taxon>
        <taxon>Streptophyta</taxon>
        <taxon>Embryophyta</taxon>
        <taxon>Tracheophyta</taxon>
        <taxon>Spermatophyta</taxon>
        <taxon>Magnoliopsida</taxon>
        <taxon>eudicotyledons</taxon>
        <taxon>Gunneridae</taxon>
        <taxon>Pentapetalae</taxon>
        <taxon>rosids</taxon>
        <taxon>fabids</taxon>
        <taxon>Rosales</taxon>
        <taxon>Rosaceae</taxon>
        <taxon>Rosoideae</taxon>
        <taxon>Rosoideae incertae sedis</taxon>
        <taxon>Rubus</taxon>
    </lineage>
</organism>
<dbReference type="SUPFAM" id="SSF56719">
    <property type="entry name" value="Type II DNA topoisomerase"/>
    <property type="match status" value="1"/>
</dbReference>
<evidence type="ECO:0000256" key="6">
    <source>
        <dbReference type="ARBA" id="ARBA00023029"/>
    </source>
</evidence>
<dbReference type="GO" id="GO:0000819">
    <property type="term" value="P:sister chromatid segregation"/>
    <property type="evidence" value="ECO:0007669"/>
    <property type="project" value="TreeGrafter"/>
</dbReference>
<dbReference type="SMART" id="SM00434">
    <property type="entry name" value="TOP4c"/>
    <property type="match status" value="1"/>
</dbReference>
<name>A0AAW1WPE5_RUBAR</name>
<keyword evidence="13" id="KW-1185">Reference proteome</keyword>
<evidence type="ECO:0000256" key="7">
    <source>
        <dbReference type="ARBA" id="ARBA00023125"/>
    </source>
</evidence>
<keyword evidence="7 9" id="KW-0238">DNA-binding</keyword>
<reference evidence="12 13" key="1">
    <citation type="journal article" date="2023" name="G3 (Bethesda)">
        <title>A chromosome-length genome assembly and annotation of blackberry (Rubus argutus, cv. 'Hillquist').</title>
        <authorList>
            <person name="Bruna T."/>
            <person name="Aryal R."/>
            <person name="Dudchenko O."/>
            <person name="Sargent D.J."/>
            <person name="Mead D."/>
            <person name="Buti M."/>
            <person name="Cavallini A."/>
            <person name="Hytonen T."/>
            <person name="Andres J."/>
            <person name="Pham M."/>
            <person name="Weisz D."/>
            <person name="Mascagni F."/>
            <person name="Usai G."/>
            <person name="Natali L."/>
            <person name="Bassil N."/>
            <person name="Fernandez G.E."/>
            <person name="Lomsadze A."/>
            <person name="Armour M."/>
            <person name="Olukolu B."/>
            <person name="Poorten T."/>
            <person name="Britton C."/>
            <person name="Davik J."/>
            <person name="Ashrafi H."/>
            <person name="Aiden E.L."/>
            <person name="Borodovsky M."/>
            <person name="Worthington M."/>
        </authorList>
    </citation>
    <scope>NUCLEOTIDE SEQUENCE [LARGE SCALE GENOMIC DNA]</scope>
    <source>
        <strain evidence="12">PI 553951</strain>
    </source>
</reference>
<dbReference type="PANTHER" id="PTHR10169:SF38">
    <property type="entry name" value="DNA TOPOISOMERASE 2"/>
    <property type="match status" value="1"/>
</dbReference>
<protein>
    <recommendedName>
        <fullName evidence="3">DNA topoisomerase (ATP-hydrolyzing)</fullName>
        <ecNumber evidence="3">5.6.2.2</ecNumber>
    </recommendedName>
</protein>
<sequence length="216" mass="24502">MASRRAVIAVISISACAACCSSETHYKRDMLDRIIPTVAYEEFIGEELRPFSIESIRRSIPQLLDGLKPSQRKVLWAAFKRENFIVEARVLDFSGYVSDTSAYHHGQNLDKTIIRMAQDFVGRNNVNLLLPLGQFGSRYSRGKDHATSHYIHTKLSPIRRFIFIEDDDMILSYLQEDGKSVEPKFYLPIIPLALVNGCKGAGMGFSTFIPCFLWSM</sequence>
<feature type="domain" description="Topo IIA-type catalytic" evidence="11">
    <location>
        <begin position="60"/>
        <end position="216"/>
    </location>
</feature>
<comment type="caution">
    <text evidence="12">The sequence shown here is derived from an EMBL/GenBank/DDBJ whole genome shotgun (WGS) entry which is preliminary data.</text>
</comment>
<dbReference type="Pfam" id="PF00521">
    <property type="entry name" value="DNA_topoisoIV"/>
    <property type="match status" value="1"/>
</dbReference>
<evidence type="ECO:0000256" key="8">
    <source>
        <dbReference type="ARBA" id="ARBA00023235"/>
    </source>
</evidence>
<accession>A0AAW1WPE5</accession>
<evidence type="ECO:0000256" key="4">
    <source>
        <dbReference type="ARBA" id="ARBA00022741"/>
    </source>
</evidence>
<dbReference type="InterPro" id="IPR013760">
    <property type="entry name" value="Topo_IIA-like_dom_sf"/>
</dbReference>
<evidence type="ECO:0000256" key="10">
    <source>
        <dbReference type="SAM" id="SignalP"/>
    </source>
</evidence>
<evidence type="ECO:0000256" key="3">
    <source>
        <dbReference type="ARBA" id="ARBA00012895"/>
    </source>
</evidence>
<evidence type="ECO:0000259" key="11">
    <source>
        <dbReference type="PROSITE" id="PS52040"/>
    </source>
</evidence>
<dbReference type="PRINTS" id="PR01158">
    <property type="entry name" value="TOPISMRASEII"/>
</dbReference>
<keyword evidence="5" id="KW-0067">ATP-binding</keyword>